<dbReference type="SUPFAM" id="SSF64182">
    <property type="entry name" value="DHH phosphoesterases"/>
    <property type="match status" value="1"/>
</dbReference>
<dbReference type="AlphaFoldDB" id="A0A6L8W7G3"/>
<evidence type="ECO:0000256" key="2">
    <source>
        <dbReference type="ARBA" id="ARBA00019841"/>
    </source>
</evidence>
<dbReference type="NCBIfam" id="TIGR00644">
    <property type="entry name" value="recJ"/>
    <property type="match status" value="1"/>
</dbReference>
<comment type="caution">
    <text evidence="9">The sequence shown here is derived from an EMBL/GenBank/DDBJ whole genome shotgun (WGS) entry which is preliminary data.</text>
</comment>
<evidence type="ECO:0000259" key="8">
    <source>
        <dbReference type="Pfam" id="PF17768"/>
    </source>
</evidence>
<dbReference type="Pfam" id="PF02272">
    <property type="entry name" value="DHHA1"/>
    <property type="match status" value="1"/>
</dbReference>
<feature type="domain" description="DHHA1" evidence="7">
    <location>
        <begin position="369"/>
        <end position="466"/>
    </location>
</feature>
<keyword evidence="5 9" id="KW-0269">Exonuclease</keyword>
<keyword evidence="3" id="KW-0540">Nuclease</keyword>
<feature type="domain" description="RecJ OB" evidence="8">
    <location>
        <begin position="480"/>
        <end position="590"/>
    </location>
</feature>
<evidence type="ECO:0000256" key="4">
    <source>
        <dbReference type="ARBA" id="ARBA00022801"/>
    </source>
</evidence>
<dbReference type="InterPro" id="IPR051673">
    <property type="entry name" value="SSDNA_exonuclease_RecJ"/>
</dbReference>
<dbReference type="PANTHER" id="PTHR30255:SF2">
    <property type="entry name" value="SINGLE-STRANDED-DNA-SPECIFIC EXONUCLEASE RECJ"/>
    <property type="match status" value="1"/>
</dbReference>
<keyword evidence="4" id="KW-0378">Hydrolase</keyword>
<gene>
    <name evidence="9" type="primary">recJ</name>
    <name evidence="9" type="ORF">GQE98_10180</name>
</gene>
<sequence>MDAPLAPAFLDVENSLTSRRWRLRSENERLGLAISQRLDVPEIVGRVMAGRGVPLEEAEQYLTPTLRNLLPDPSSFKDMDAGATRIAAAIQAGEKVAVFGDYDVDGATSSGLLKRFFNSIRQPLDIYIPDRMKEGYGPNAPAMDTLKRRGIDLVVTVDCGIVSFDVLKHAREIGLDVIVVDHHQAETRLPEALAVINPKRHDESQEFTYLAAVGVTFLLVVAINRALRNAGWYNEARPEPDPRHWLDLVALGTVCDVVPLIGLNRAFVAQGLKVMARRGNAGLAALADVAGLDETPGTYHAGFLLGPRVNAGGRVGRPEYGPDLLSSDSPEKCRELAGHLDRYNKERKEIEAAVQAEALLKVEKSSLKNDSVIVVAGEGWHPGVIGIVASRLKDAYQRPAVVIALEDGTGKGSGRSVPGVDMGAAIGVARHKELIVAGGGHMMAAGLTVGADRIDDLRTFLNERLSKDVSEAAKTASLGLDGALSIEGATPELVELLEQAGPYGAGNPEPRFALPRVRLVQASIVGENHVRCIFTGMAGRGRLAGICFRALETPLGDALLGHNGGSFHIAGHLRKNNWRGNVSAQLLIEDAYRLA</sequence>
<dbReference type="InterPro" id="IPR041122">
    <property type="entry name" value="RecJ_OB"/>
</dbReference>
<dbReference type="InterPro" id="IPR003156">
    <property type="entry name" value="DHHA1_dom"/>
</dbReference>
<dbReference type="PANTHER" id="PTHR30255">
    <property type="entry name" value="SINGLE-STRANDED-DNA-SPECIFIC EXONUCLEASE RECJ"/>
    <property type="match status" value="1"/>
</dbReference>
<protein>
    <recommendedName>
        <fullName evidence="2">Single-stranded-DNA-specific exonuclease RecJ</fullName>
    </recommendedName>
</protein>
<dbReference type="Gene3D" id="3.10.310.30">
    <property type="match status" value="1"/>
</dbReference>
<evidence type="ECO:0000313" key="10">
    <source>
        <dbReference type="Proteomes" id="UP000476030"/>
    </source>
</evidence>
<keyword evidence="10" id="KW-1185">Reference proteome</keyword>
<evidence type="ECO:0000256" key="1">
    <source>
        <dbReference type="ARBA" id="ARBA00005915"/>
    </source>
</evidence>
<dbReference type="GO" id="GO:0006310">
    <property type="term" value="P:DNA recombination"/>
    <property type="evidence" value="ECO:0007669"/>
    <property type="project" value="InterPro"/>
</dbReference>
<feature type="domain" description="DDH" evidence="6">
    <location>
        <begin position="95"/>
        <end position="253"/>
    </location>
</feature>
<dbReference type="GO" id="GO:0003676">
    <property type="term" value="F:nucleic acid binding"/>
    <property type="evidence" value="ECO:0007669"/>
    <property type="project" value="InterPro"/>
</dbReference>
<dbReference type="InterPro" id="IPR038763">
    <property type="entry name" value="DHH_sf"/>
</dbReference>
<dbReference type="InterPro" id="IPR004610">
    <property type="entry name" value="RecJ"/>
</dbReference>
<reference evidence="9 10" key="1">
    <citation type="submission" date="2019-12" db="EMBL/GenBank/DDBJ databases">
        <title>Snethiella sp. nov. sp. isolated from sea sand.</title>
        <authorList>
            <person name="Kim J."/>
            <person name="Jeong S.E."/>
            <person name="Jung H.S."/>
            <person name="Jeon C.O."/>
        </authorList>
    </citation>
    <scope>NUCLEOTIDE SEQUENCE [LARGE SCALE GENOMIC DNA]</scope>
    <source>
        <strain evidence="9 10">DP05</strain>
    </source>
</reference>
<dbReference type="GO" id="GO:0006281">
    <property type="term" value="P:DNA repair"/>
    <property type="evidence" value="ECO:0007669"/>
    <property type="project" value="InterPro"/>
</dbReference>
<dbReference type="InterPro" id="IPR001667">
    <property type="entry name" value="DDH_dom"/>
</dbReference>
<dbReference type="Proteomes" id="UP000476030">
    <property type="component" value="Unassembled WGS sequence"/>
</dbReference>
<evidence type="ECO:0000256" key="5">
    <source>
        <dbReference type="ARBA" id="ARBA00022839"/>
    </source>
</evidence>
<proteinExistence type="inferred from homology"/>
<dbReference type="Gene3D" id="3.90.1640.30">
    <property type="match status" value="1"/>
</dbReference>
<dbReference type="RefSeq" id="WP_161315536.1">
    <property type="nucleotide sequence ID" value="NZ_WTUW01000002.1"/>
</dbReference>
<dbReference type="EMBL" id="WTUW01000002">
    <property type="protein sequence ID" value="MZR30998.1"/>
    <property type="molecule type" value="Genomic_DNA"/>
</dbReference>
<comment type="similarity">
    <text evidence="1">Belongs to the RecJ family.</text>
</comment>
<dbReference type="GO" id="GO:0008409">
    <property type="term" value="F:5'-3' exonuclease activity"/>
    <property type="evidence" value="ECO:0007669"/>
    <property type="project" value="InterPro"/>
</dbReference>
<dbReference type="Pfam" id="PF17768">
    <property type="entry name" value="RecJ_OB"/>
    <property type="match status" value="1"/>
</dbReference>
<evidence type="ECO:0000256" key="3">
    <source>
        <dbReference type="ARBA" id="ARBA00022722"/>
    </source>
</evidence>
<evidence type="ECO:0000313" key="9">
    <source>
        <dbReference type="EMBL" id="MZR30998.1"/>
    </source>
</evidence>
<dbReference type="Pfam" id="PF01368">
    <property type="entry name" value="DHH"/>
    <property type="match status" value="1"/>
</dbReference>
<evidence type="ECO:0000259" key="7">
    <source>
        <dbReference type="Pfam" id="PF02272"/>
    </source>
</evidence>
<name>A0A6L8W7G3_9PROT</name>
<accession>A0A6L8W7G3</accession>
<organism evidence="9 10">
    <name type="scientific">Sneathiella litorea</name>
    <dbReference type="NCBI Taxonomy" id="2606216"/>
    <lineage>
        <taxon>Bacteria</taxon>
        <taxon>Pseudomonadati</taxon>
        <taxon>Pseudomonadota</taxon>
        <taxon>Alphaproteobacteria</taxon>
        <taxon>Sneathiellales</taxon>
        <taxon>Sneathiellaceae</taxon>
        <taxon>Sneathiella</taxon>
    </lineage>
</organism>
<evidence type="ECO:0000259" key="6">
    <source>
        <dbReference type="Pfam" id="PF01368"/>
    </source>
</evidence>